<keyword evidence="3" id="KW-1185">Reference proteome</keyword>
<gene>
    <name evidence="2" type="ORF">MJB10_24165</name>
</gene>
<dbReference type="RefSeq" id="WP_314799552.1">
    <property type="nucleotide sequence ID" value="NZ_CP130319.1"/>
</dbReference>
<sequence length="207" mass="23061">MKKWTLALVLMLLFGFFGTVMPLKTYACSCALQPDPMKALEQSKVVFSGKVLEIQDKTLNIEGIMDRKRAVLFDVEQTWKGISQSQAIVLTNLGGGSCGYDFQVGETYLVYAFSYTHQPTMLETGICSLTKELSAADPDIAKIGAGTSPTEKISLQGTMDRMTFTNKWAFVEAVYHRMSRYHVTEVMGAILLVGIGVLVVRKRRKER</sequence>
<evidence type="ECO:0008006" key="4">
    <source>
        <dbReference type="Google" id="ProtNLM"/>
    </source>
</evidence>
<evidence type="ECO:0000313" key="3">
    <source>
        <dbReference type="Proteomes" id="UP001304650"/>
    </source>
</evidence>
<dbReference type="SUPFAM" id="SSF50242">
    <property type="entry name" value="TIMP-like"/>
    <property type="match status" value="1"/>
</dbReference>
<dbReference type="InterPro" id="IPR008993">
    <property type="entry name" value="TIMP-like_OB-fold"/>
</dbReference>
<dbReference type="EMBL" id="CP130319">
    <property type="protein sequence ID" value="WNR44156.1"/>
    <property type="molecule type" value="Genomic_DNA"/>
</dbReference>
<dbReference type="Proteomes" id="UP001304650">
    <property type="component" value="Chromosome"/>
</dbReference>
<proteinExistence type="predicted"/>
<name>A0AA96LPA4_9BACL</name>
<keyword evidence="1" id="KW-0812">Transmembrane</keyword>
<feature type="transmembrane region" description="Helical" evidence="1">
    <location>
        <begin position="181"/>
        <end position="200"/>
    </location>
</feature>
<organism evidence="2 3">
    <name type="scientific">Paenibacillus roseopurpureus</name>
    <dbReference type="NCBI Taxonomy" id="2918901"/>
    <lineage>
        <taxon>Bacteria</taxon>
        <taxon>Bacillati</taxon>
        <taxon>Bacillota</taxon>
        <taxon>Bacilli</taxon>
        <taxon>Bacillales</taxon>
        <taxon>Paenibacillaceae</taxon>
        <taxon>Paenibacillus</taxon>
    </lineage>
</organism>
<evidence type="ECO:0000313" key="2">
    <source>
        <dbReference type="EMBL" id="WNR44156.1"/>
    </source>
</evidence>
<dbReference type="KEGG" id="proo:MJB10_24165"/>
<keyword evidence="1" id="KW-0472">Membrane</keyword>
<accession>A0AA96LPA4</accession>
<protein>
    <recommendedName>
        <fullName evidence="4">Tissue inhibitor of metalloproteinase</fullName>
    </recommendedName>
</protein>
<evidence type="ECO:0000256" key="1">
    <source>
        <dbReference type="SAM" id="Phobius"/>
    </source>
</evidence>
<dbReference type="Gene3D" id="2.40.50.120">
    <property type="match status" value="1"/>
</dbReference>
<keyword evidence="1" id="KW-1133">Transmembrane helix</keyword>
<dbReference type="AlphaFoldDB" id="A0AA96LPA4"/>
<reference evidence="2" key="1">
    <citation type="submission" date="2022-02" db="EMBL/GenBank/DDBJ databases">
        <title>Paenibacillus sp. MBLB1832 Whole Genome Shotgun Sequencing.</title>
        <authorList>
            <person name="Hwang C.Y."/>
            <person name="Cho E.-S."/>
            <person name="Seo M.-J."/>
        </authorList>
    </citation>
    <scope>NUCLEOTIDE SEQUENCE</scope>
    <source>
        <strain evidence="2">MBLB1832</strain>
    </source>
</reference>